<gene>
    <name evidence="4" type="ORF">AVDCRST_MAG47-806</name>
</gene>
<organism evidence="4">
    <name type="scientific">uncultured Nocardioidaceae bacterium</name>
    <dbReference type="NCBI Taxonomy" id="253824"/>
    <lineage>
        <taxon>Bacteria</taxon>
        <taxon>Bacillati</taxon>
        <taxon>Actinomycetota</taxon>
        <taxon>Actinomycetes</taxon>
        <taxon>Propionibacteriales</taxon>
        <taxon>Nocardioidaceae</taxon>
        <taxon>environmental samples</taxon>
    </lineage>
</organism>
<name>A0A6J4MYY8_9ACTN</name>
<feature type="domain" description="Septum formation-related" evidence="3">
    <location>
        <begin position="45"/>
        <end position="140"/>
    </location>
</feature>
<dbReference type="EMBL" id="CADCUK010000062">
    <property type="protein sequence ID" value="CAA9368205.1"/>
    <property type="molecule type" value="Genomic_DNA"/>
</dbReference>
<accession>A0A6J4MYY8</accession>
<proteinExistence type="predicted"/>
<evidence type="ECO:0000259" key="3">
    <source>
        <dbReference type="Pfam" id="PF13845"/>
    </source>
</evidence>
<evidence type="ECO:0000313" key="4">
    <source>
        <dbReference type="EMBL" id="CAA9368205.1"/>
    </source>
</evidence>
<dbReference type="InterPro" id="IPR026004">
    <property type="entry name" value="Septum_form"/>
</dbReference>
<evidence type="ECO:0000256" key="1">
    <source>
        <dbReference type="SAM" id="MobiDB-lite"/>
    </source>
</evidence>
<feature type="domain" description="Septum formation-related" evidence="3">
    <location>
        <begin position="144"/>
        <end position="280"/>
    </location>
</feature>
<feature type="chain" id="PRO_5027064050" description="Septum formation-related domain-containing protein" evidence="2">
    <location>
        <begin position="25"/>
        <end position="286"/>
    </location>
</feature>
<feature type="region of interest" description="Disordered" evidence="1">
    <location>
        <begin position="18"/>
        <end position="63"/>
    </location>
</feature>
<dbReference type="Pfam" id="PF13845">
    <property type="entry name" value="Septum_form"/>
    <property type="match status" value="2"/>
</dbReference>
<evidence type="ECO:0000256" key="2">
    <source>
        <dbReference type="SAM" id="SignalP"/>
    </source>
</evidence>
<dbReference type="PROSITE" id="PS51257">
    <property type="entry name" value="PROKAR_LIPOPROTEIN"/>
    <property type="match status" value="1"/>
</dbReference>
<sequence length="286" mass="31228">MLVRLAALATAAALALGGCSPAESDPTEEQSSEQQGQSGGQSGDQSGEQSGEETETIEAPEPGVCRVLEPADIAEASNDTEPVDCAEPHNAETFLVASFGDELADAEYDDERQGQVVYDRCTKGFMKFTGANESLALRSVLSWAWWRPTQEEWDAGARWFRCDVVGGTDQSAELVELPETAKGVLLGIPGDRWMSCVQGDSVSGVPPVPCTEPHDWRAVTTIVVGQEKDKYPGDRLVEVLSRDYCSDSVGAWMNYPVDYEFAYTWFHKAEWEAGNRRSICWAGTKE</sequence>
<dbReference type="AlphaFoldDB" id="A0A6J4MYY8"/>
<reference evidence="4" key="1">
    <citation type="submission" date="2020-02" db="EMBL/GenBank/DDBJ databases">
        <authorList>
            <person name="Meier V. D."/>
        </authorList>
    </citation>
    <scope>NUCLEOTIDE SEQUENCE</scope>
    <source>
        <strain evidence="4">AVDCRST_MAG47</strain>
    </source>
</reference>
<protein>
    <recommendedName>
        <fullName evidence="3">Septum formation-related domain-containing protein</fullName>
    </recommendedName>
</protein>
<keyword evidence="2" id="KW-0732">Signal</keyword>
<feature type="signal peptide" evidence="2">
    <location>
        <begin position="1"/>
        <end position="24"/>
    </location>
</feature>